<protein>
    <submittedName>
        <fullName evidence="1">Uncharacterized protein</fullName>
    </submittedName>
</protein>
<accession>A0A6C0HTB7</accession>
<dbReference type="Gene3D" id="3.40.50.300">
    <property type="entry name" value="P-loop containing nucleotide triphosphate hydrolases"/>
    <property type="match status" value="1"/>
</dbReference>
<dbReference type="AlphaFoldDB" id="A0A6C0HTB7"/>
<sequence>MKYYETHYEEYVSSVNKMNLHPENLPIIKTLPNEIDKLTNIIFYGASGVGKYSQSLYLMKKYSPSDLKYEKKITIQTEKQEYNYKISDIHFEIDMSLLGCNSKILWNEIFLQIIDIVSVKQNKTGIILCKNFHLIHSELLEIFYSYMQQYNSIYSNIKIFFFILTEQLSFIPTKILNVCHLLRIQRPSKDLYKKLYNNNSIELLETISLESIVNIKEIRSFHLIKDSNNIPKDVFNTICDSIIEWILVPDKIEFTNFRDVLYDILTYNLDVAECIWYILTYFVNNNHLSSKNITDILIQSYYFFKYYNNNYRPIYHLESIIFYIIIKVHGY</sequence>
<reference evidence="1" key="1">
    <citation type="journal article" date="2020" name="Nature">
        <title>Giant virus diversity and host interactions through global metagenomics.</title>
        <authorList>
            <person name="Schulz F."/>
            <person name="Roux S."/>
            <person name="Paez-Espino D."/>
            <person name="Jungbluth S."/>
            <person name="Walsh D.A."/>
            <person name="Denef V.J."/>
            <person name="McMahon K.D."/>
            <person name="Konstantinidis K.T."/>
            <person name="Eloe-Fadrosh E.A."/>
            <person name="Kyrpides N.C."/>
            <person name="Woyke T."/>
        </authorList>
    </citation>
    <scope>NUCLEOTIDE SEQUENCE</scope>
    <source>
        <strain evidence="1">GVMAG-M-3300023184-168</strain>
    </source>
</reference>
<proteinExistence type="predicted"/>
<name>A0A6C0HTB7_9ZZZZ</name>
<dbReference type="SUPFAM" id="SSF52540">
    <property type="entry name" value="P-loop containing nucleoside triphosphate hydrolases"/>
    <property type="match status" value="1"/>
</dbReference>
<organism evidence="1">
    <name type="scientific">viral metagenome</name>
    <dbReference type="NCBI Taxonomy" id="1070528"/>
    <lineage>
        <taxon>unclassified sequences</taxon>
        <taxon>metagenomes</taxon>
        <taxon>organismal metagenomes</taxon>
    </lineage>
</organism>
<dbReference type="EMBL" id="MN740014">
    <property type="protein sequence ID" value="QHT83931.1"/>
    <property type="molecule type" value="Genomic_DNA"/>
</dbReference>
<dbReference type="InterPro" id="IPR027417">
    <property type="entry name" value="P-loop_NTPase"/>
</dbReference>
<evidence type="ECO:0000313" key="1">
    <source>
        <dbReference type="EMBL" id="QHT83931.1"/>
    </source>
</evidence>